<dbReference type="SMART" id="SM00248">
    <property type="entry name" value="ANK"/>
    <property type="match status" value="3"/>
</dbReference>
<name>A0A8J4LNY1_9CHLO</name>
<feature type="repeat" description="ANK" evidence="5">
    <location>
        <begin position="221"/>
        <end position="253"/>
    </location>
</feature>
<keyword evidence="3 5" id="KW-0040">ANK repeat</keyword>
<dbReference type="Pfam" id="PF12796">
    <property type="entry name" value="Ank_2"/>
    <property type="match status" value="1"/>
</dbReference>
<evidence type="ECO:0000256" key="5">
    <source>
        <dbReference type="PROSITE-ProRule" id="PRU00023"/>
    </source>
</evidence>
<keyword evidence="2" id="KW-0677">Repeat</keyword>
<gene>
    <name evidence="7" type="ORF">Vretimale_8149</name>
</gene>
<dbReference type="GO" id="GO:0000062">
    <property type="term" value="F:fatty-acyl-CoA binding"/>
    <property type="evidence" value="ECO:0007669"/>
    <property type="project" value="InterPro"/>
</dbReference>
<evidence type="ECO:0000313" key="7">
    <source>
        <dbReference type="EMBL" id="GIM03400.1"/>
    </source>
</evidence>
<dbReference type="PRINTS" id="PR00689">
    <property type="entry name" value="ACOABINDINGP"/>
</dbReference>
<dbReference type="PANTHER" id="PTHR24119">
    <property type="entry name" value="ACYL-COA-BINDING DOMAIN-CONTAINING PROTEIN 6"/>
    <property type="match status" value="1"/>
</dbReference>
<dbReference type="PANTHER" id="PTHR24119:SF0">
    <property type="entry name" value="ACYL-COA-BINDING DOMAIN-CONTAINING PROTEIN 6"/>
    <property type="match status" value="1"/>
</dbReference>
<keyword evidence="4" id="KW-0446">Lipid-binding</keyword>
<dbReference type="EMBL" id="BNCQ01000014">
    <property type="protein sequence ID" value="GIM03400.1"/>
    <property type="molecule type" value="Genomic_DNA"/>
</dbReference>
<dbReference type="InterPro" id="IPR036770">
    <property type="entry name" value="Ankyrin_rpt-contain_sf"/>
</dbReference>
<reference evidence="7" key="1">
    <citation type="journal article" date="2021" name="Proc. Natl. Acad. Sci. U.S.A.">
        <title>Three genomes in the algal genus Volvox reveal the fate of a haploid sex-determining region after a transition to homothallism.</title>
        <authorList>
            <person name="Yamamoto K."/>
            <person name="Hamaji T."/>
            <person name="Kawai-Toyooka H."/>
            <person name="Matsuzaki R."/>
            <person name="Takahashi F."/>
            <person name="Nishimura Y."/>
            <person name="Kawachi M."/>
            <person name="Noguchi H."/>
            <person name="Minakuchi Y."/>
            <person name="Umen J.G."/>
            <person name="Toyoda A."/>
            <person name="Nozaki H."/>
        </authorList>
    </citation>
    <scope>NUCLEOTIDE SEQUENCE</scope>
    <source>
        <strain evidence="7">NIES-3785</strain>
    </source>
</reference>
<dbReference type="InterPro" id="IPR002110">
    <property type="entry name" value="Ankyrin_rpt"/>
</dbReference>
<dbReference type="PROSITE" id="PS50297">
    <property type="entry name" value="ANK_REP_REGION"/>
    <property type="match status" value="2"/>
</dbReference>
<accession>A0A8J4LNY1</accession>
<dbReference type="Gene3D" id="1.25.40.20">
    <property type="entry name" value="Ankyrin repeat-containing domain"/>
    <property type="match status" value="2"/>
</dbReference>
<evidence type="ECO:0000259" key="6">
    <source>
        <dbReference type="PROSITE" id="PS51228"/>
    </source>
</evidence>
<dbReference type="Gene3D" id="1.20.80.10">
    <property type="match status" value="1"/>
</dbReference>
<sequence length="269" mass="28343">MVFPSLGLSFSWTSMADIGMDDEGLEGVATDDEELFGSAASFLTASVIAKDPRFDNKLKLQFYGLYKQATSGKCAGGRPGFWDVAGRAKWDAWAQVGDLSKAEAMNEYVELLRKVAPEWGQEAAGGSQPKAKGSMGPVFSCLAAGEEDSDDEQAAGLKTLHEAAGEDDVATVASMLDAGENIDSRDISGCTALHFAADRGSADVARLLISAGADLNARDIDGQTPLHFAAVTEHREMYDILVEAGADVNIKDSQGTTAMENAPPAWGLA</sequence>
<feature type="repeat" description="ANK" evidence="5">
    <location>
        <begin position="188"/>
        <end position="220"/>
    </location>
</feature>
<dbReference type="AlphaFoldDB" id="A0A8J4LNY1"/>
<evidence type="ECO:0000256" key="2">
    <source>
        <dbReference type="ARBA" id="ARBA00022737"/>
    </source>
</evidence>
<evidence type="ECO:0000256" key="1">
    <source>
        <dbReference type="ARBA" id="ARBA00005567"/>
    </source>
</evidence>
<dbReference type="Proteomes" id="UP000722791">
    <property type="component" value="Unassembled WGS sequence"/>
</dbReference>
<dbReference type="SUPFAM" id="SSF48403">
    <property type="entry name" value="Ankyrin repeat"/>
    <property type="match status" value="1"/>
</dbReference>
<evidence type="ECO:0000256" key="3">
    <source>
        <dbReference type="ARBA" id="ARBA00023043"/>
    </source>
</evidence>
<feature type="domain" description="ACB" evidence="6">
    <location>
        <begin position="32"/>
        <end position="121"/>
    </location>
</feature>
<feature type="repeat" description="ANK" evidence="5">
    <location>
        <begin position="155"/>
        <end position="187"/>
    </location>
</feature>
<dbReference type="Pfam" id="PF00887">
    <property type="entry name" value="ACBP"/>
    <property type="match status" value="1"/>
</dbReference>
<dbReference type="PROSITE" id="PS51228">
    <property type="entry name" value="ACB_2"/>
    <property type="match status" value="1"/>
</dbReference>
<dbReference type="PRINTS" id="PR01415">
    <property type="entry name" value="ANKYRIN"/>
</dbReference>
<dbReference type="InterPro" id="IPR014352">
    <property type="entry name" value="FERM/acyl-CoA-bd_prot_sf"/>
</dbReference>
<protein>
    <recommendedName>
        <fullName evidence="6">ACB domain-containing protein</fullName>
    </recommendedName>
</protein>
<comment type="similarity">
    <text evidence="1">Belongs to the ACBP family.</text>
</comment>
<evidence type="ECO:0000313" key="8">
    <source>
        <dbReference type="Proteomes" id="UP000722791"/>
    </source>
</evidence>
<organism evidence="7 8">
    <name type="scientific">Volvox reticuliferus</name>
    <dbReference type="NCBI Taxonomy" id="1737510"/>
    <lineage>
        <taxon>Eukaryota</taxon>
        <taxon>Viridiplantae</taxon>
        <taxon>Chlorophyta</taxon>
        <taxon>core chlorophytes</taxon>
        <taxon>Chlorophyceae</taxon>
        <taxon>CS clade</taxon>
        <taxon>Chlamydomonadales</taxon>
        <taxon>Volvocaceae</taxon>
        <taxon>Volvox</taxon>
    </lineage>
</organism>
<dbReference type="InterPro" id="IPR035984">
    <property type="entry name" value="Acyl-CoA-binding_sf"/>
</dbReference>
<dbReference type="SUPFAM" id="SSF47027">
    <property type="entry name" value="Acyl-CoA binding protein"/>
    <property type="match status" value="1"/>
</dbReference>
<proteinExistence type="inferred from homology"/>
<dbReference type="InterPro" id="IPR000582">
    <property type="entry name" value="Acyl-CoA-binding_protein"/>
</dbReference>
<dbReference type="PROSITE" id="PS50088">
    <property type="entry name" value="ANK_REPEAT"/>
    <property type="match status" value="3"/>
</dbReference>
<evidence type="ECO:0000256" key="4">
    <source>
        <dbReference type="ARBA" id="ARBA00023121"/>
    </source>
</evidence>
<comment type="caution">
    <text evidence="7">The sequence shown here is derived from an EMBL/GenBank/DDBJ whole genome shotgun (WGS) entry which is preliminary data.</text>
</comment>